<feature type="compositionally biased region" description="Polar residues" evidence="1">
    <location>
        <begin position="75"/>
        <end position="85"/>
    </location>
</feature>
<accession>A0A4C1TI08</accession>
<proteinExistence type="predicted"/>
<keyword evidence="3" id="KW-1185">Reference proteome</keyword>
<dbReference type="AlphaFoldDB" id="A0A4C1TI08"/>
<protein>
    <submittedName>
        <fullName evidence="2">Uncharacterized protein</fullName>
    </submittedName>
</protein>
<dbReference type="EMBL" id="BGZK01000055">
    <property type="protein sequence ID" value="GBP13220.1"/>
    <property type="molecule type" value="Genomic_DNA"/>
</dbReference>
<evidence type="ECO:0000313" key="3">
    <source>
        <dbReference type="Proteomes" id="UP000299102"/>
    </source>
</evidence>
<feature type="compositionally biased region" description="Basic residues" evidence="1">
    <location>
        <begin position="86"/>
        <end position="97"/>
    </location>
</feature>
<reference evidence="2 3" key="1">
    <citation type="journal article" date="2019" name="Commun. Biol.">
        <title>The bagworm genome reveals a unique fibroin gene that provides high tensile strength.</title>
        <authorList>
            <person name="Kono N."/>
            <person name="Nakamura H."/>
            <person name="Ohtoshi R."/>
            <person name="Tomita M."/>
            <person name="Numata K."/>
            <person name="Arakawa K."/>
        </authorList>
    </citation>
    <scope>NUCLEOTIDE SEQUENCE [LARGE SCALE GENOMIC DNA]</scope>
</reference>
<gene>
    <name evidence="2" type="ORF">EVAR_93170_1</name>
</gene>
<feature type="region of interest" description="Disordered" evidence="1">
    <location>
        <begin position="75"/>
        <end position="97"/>
    </location>
</feature>
<sequence length="97" mass="11101">MILKVGVIACTDGMRTGARYRRIKREWGGSRGSESETPELLPASHAEDREWGRTKKNKNILTHIHRRIVADTLTSTHTSARSHTFTQHHVRPRLLYG</sequence>
<comment type="caution">
    <text evidence="2">The sequence shown here is derived from an EMBL/GenBank/DDBJ whole genome shotgun (WGS) entry which is preliminary data.</text>
</comment>
<feature type="region of interest" description="Disordered" evidence="1">
    <location>
        <begin position="26"/>
        <end position="54"/>
    </location>
</feature>
<evidence type="ECO:0000256" key="1">
    <source>
        <dbReference type="SAM" id="MobiDB-lite"/>
    </source>
</evidence>
<name>A0A4C1TI08_EUMVA</name>
<dbReference type="Proteomes" id="UP000299102">
    <property type="component" value="Unassembled WGS sequence"/>
</dbReference>
<organism evidence="2 3">
    <name type="scientific">Eumeta variegata</name>
    <name type="common">Bagworm moth</name>
    <name type="synonym">Eumeta japonica</name>
    <dbReference type="NCBI Taxonomy" id="151549"/>
    <lineage>
        <taxon>Eukaryota</taxon>
        <taxon>Metazoa</taxon>
        <taxon>Ecdysozoa</taxon>
        <taxon>Arthropoda</taxon>
        <taxon>Hexapoda</taxon>
        <taxon>Insecta</taxon>
        <taxon>Pterygota</taxon>
        <taxon>Neoptera</taxon>
        <taxon>Endopterygota</taxon>
        <taxon>Lepidoptera</taxon>
        <taxon>Glossata</taxon>
        <taxon>Ditrysia</taxon>
        <taxon>Tineoidea</taxon>
        <taxon>Psychidae</taxon>
        <taxon>Oiketicinae</taxon>
        <taxon>Eumeta</taxon>
    </lineage>
</organism>
<evidence type="ECO:0000313" key="2">
    <source>
        <dbReference type="EMBL" id="GBP13220.1"/>
    </source>
</evidence>